<dbReference type="PANTHER" id="PTHR31973:SF187">
    <property type="entry name" value="MUTATOR TRANSPOSASE MUDRA PROTEIN"/>
    <property type="match status" value="1"/>
</dbReference>
<dbReference type="InterPro" id="IPR018289">
    <property type="entry name" value="MULE_transposase_dom"/>
</dbReference>
<dbReference type="EMBL" id="JBJUIK010000011">
    <property type="protein sequence ID" value="KAL3513771.1"/>
    <property type="molecule type" value="Genomic_DNA"/>
</dbReference>
<protein>
    <recommendedName>
        <fullName evidence="1">MULE transposase domain-containing protein</fullName>
    </recommendedName>
</protein>
<dbReference type="AlphaFoldDB" id="A0ABD2Z2Q7"/>
<dbReference type="Pfam" id="PF10551">
    <property type="entry name" value="MULE"/>
    <property type="match status" value="1"/>
</dbReference>
<sequence>MREWLPLATDTKGKEVKTISKIQGLRTKKKALERIIGNVVQQYAKLEDYVAELLMTNAGSTILTKIKDSDIDRFQSLYPVAYVIIEIEKKDAGRWFLLLIIEVLHIEDSSDWVIVIDRQKSLCPAIHELVPNVEHRHCVIQLYNNFNKENPRLVLRQKLWKNAKATYEQKYRVLMNKLKKYHEKAYAWLSHECAPCWTRSHFKLKQV</sequence>
<evidence type="ECO:0000259" key="1">
    <source>
        <dbReference type="Pfam" id="PF10551"/>
    </source>
</evidence>
<organism evidence="2 3">
    <name type="scientific">Cinchona calisaya</name>
    <dbReference type="NCBI Taxonomy" id="153742"/>
    <lineage>
        <taxon>Eukaryota</taxon>
        <taxon>Viridiplantae</taxon>
        <taxon>Streptophyta</taxon>
        <taxon>Embryophyta</taxon>
        <taxon>Tracheophyta</taxon>
        <taxon>Spermatophyta</taxon>
        <taxon>Magnoliopsida</taxon>
        <taxon>eudicotyledons</taxon>
        <taxon>Gunneridae</taxon>
        <taxon>Pentapetalae</taxon>
        <taxon>asterids</taxon>
        <taxon>lamiids</taxon>
        <taxon>Gentianales</taxon>
        <taxon>Rubiaceae</taxon>
        <taxon>Cinchonoideae</taxon>
        <taxon>Cinchoneae</taxon>
        <taxon>Cinchona</taxon>
    </lineage>
</organism>
<gene>
    <name evidence="2" type="ORF">ACH5RR_026488</name>
</gene>
<accession>A0ABD2Z2Q7</accession>
<proteinExistence type="predicted"/>
<dbReference type="PANTHER" id="PTHR31973">
    <property type="entry name" value="POLYPROTEIN, PUTATIVE-RELATED"/>
    <property type="match status" value="1"/>
</dbReference>
<dbReference type="Proteomes" id="UP001630127">
    <property type="component" value="Unassembled WGS sequence"/>
</dbReference>
<comment type="caution">
    <text evidence="2">The sequence shown here is derived from an EMBL/GenBank/DDBJ whole genome shotgun (WGS) entry which is preliminary data.</text>
</comment>
<evidence type="ECO:0000313" key="3">
    <source>
        <dbReference type="Proteomes" id="UP001630127"/>
    </source>
</evidence>
<feature type="domain" description="MULE transposase" evidence="1">
    <location>
        <begin position="71"/>
        <end position="145"/>
    </location>
</feature>
<name>A0ABD2Z2Q7_9GENT</name>
<reference evidence="2 3" key="1">
    <citation type="submission" date="2024-11" db="EMBL/GenBank/DDBJ databases">
        <title>A near-complete genome assembly of Cinchona calisaya.</title>
        <authorList>
            <person name="Lian D.C."/>
            <person name="Zhao X.W."/>
            <person name="Wei L."/>
        </authorList>
    </citation>
    <scope>NUCLEOTIDE SEQUENCE [LARGE SCALE GENOMIC DNA]</scope>
    <source>
        <tissue evidence="2">Nenye</tissue>
    </source>
</reference>
<evidence type="ECO:0000313" key="2">
    <source>
        <dbReference type="EMBL" id="KAL3513771.1"/>
    </source>
</evidence>
<keyword evidence="3" id="KW-1185">Reference proteome</keyword>